<reference evidence="2 3" key="1">
    <citation type="submission" date="2020-04" db="EMBL/GenBank/DDBJ databases">
        <title>Flammeovirgaceae bacterium KN852 isolated from deep sea.</title>
        <authorList>
            <person name="Zhang D.-C."/>
        </authorList>
    </citation>
    <scope>NUCLEOTIDE SEQUENCE [LARGE SCALE GENOMIC DNA]</scope>
    <source>
        <strain evidence="2 3">KN852</strain>
    </source>
</reference>
<dbReference type="Pfam" id="PF06527">
    <property type="entry name" value="TniQ"/>
    <property type="match status" value="1"/>
</dbReference>
<organism evidence="2 3">
    <name type="scientific">Marinigracilibium pacificum</name>
    <dbReference type="NCBI Taxonomy" id="2729599"/>
    <lineage>
        <taxon>Bacteria</taxon>
        <taxon>Pseudomonadati</taxon>
        <taxon>Bacteroidota</taxon>
        <taxon>Cytophagia</taxon>
        <taxon>Cytophagales</taxon>
        <taxon>Flammeovirgaceae</taxon>
        <taxon>Marinigracilibium</taxon>
    </lineage>
</organism>
<proteinExistence type="predicted"/>
<evidence type="ECO:0000313" key="3">
    <source>
        <dbReference type="Proteomes" id="UP000559010"/>
    </source>
</evidence>
<dbReference type="RefSeq" id="WP_169684680.1">
    <property type="nucleotide sequence ID" value="NZ_JABBNU010000012.1"/>
</dbReference>
<dbReference type="AlphaFoldDB" id="A0A848J3K4"/>
<comment type="caution">
    <text evidence="2">The sequence shown here is derived from an EMBL/GenBank/DDBJ whole genome shotgun (WGS) entry which is preliminary data.</text>
</comment>
<dbReference type="InterPro" id="IPR009492">
    <property type="entry name" value="TniQ"/>
</dbReference>
<protein>
    <submittedName>
        <fullName evidence="2">TniQ family protein</fullName>
    </submittedName>
</protein>
<evidence type="ECO:0000313" key="2">
    <source>
        <dbReference type="EMBL" id="NMM50316.1"/>
    </source>
</evidence>
<evidence type="ECO:0000259" key="1">
    <source>
        <dbReference type="Pfam" id="PF06527"/>
    </source>
</evidence>
<sequence length="333" mass="39449">MNFNNPNRIWPGFIPPEENELFSSWLMRLAKEHHTKTYTFSKFYFGNMPIWNRDIDSLTSKPIIDQILKHTVLTINQVKKMFLSSYNEKLCYYFNANGYSPGILNLGLYHRKRINKGLVCCPNCLRQNIPYYRKEWRLVTSIICLKCKCHLIDHCPECGAGIAFHRLESGYKEDVLRYPLNSCWQCKSSLCEDITWVKSEDLIKYQTFFNQTIEFGYNKYCSYSFLYFPIYLSLVQKLFSSSSIFKKYQDAIGYEMNEELCLEKGINVHNSTLEQRLPALIGVYRIMDNWPNNFIIFRKKYQIGRCYLTKDINLSCCVNAIPYWYELGFQDSI</sequence>
<dbReference type="EMBL" id="JABBNU010000012">
    <property type="protein sequence ID" value="NMM50316.1"/>
    <property type="molecule type" value="Genomic_DNA"/>
</dbReference>
<feature type="domain" description="TniQ" evidence="1">
    <location>
        <begin position="13"/>
        <end position="151"/>
    </location>
</feature>
<name>A0A848J3K4_9BACT</name>
<accession>A0A848J3K4</accession>
<dbReference type="Proteomes" id="UP000559010">
    <property type="component" value="Unassembled WGS sequence"/>
</dbReference>
<keyword evidence="3" id="KW-1185">Reference proteome</keyword>
<gene>
    <name evidence="2" type="ORF">HH304_18045</name>
</gene>